<organism evidence="1 2">
    <name type="scientific">Salmonella diarizonae</name>
    <dbReference type="NCBI Taxonomy" id="59204"/>
    <lineage>
        <taxon>Bacteria</taxon>
        <taxon>Pseudomonadati</taxon>
        <taxon>Pseudomonadota</taxon>
        <taxon>Gammaproteobacteria</taxon>
        <taxon>Enterobacterales</taxon>
        <taxon>Enterobacteriaceae</taxon>
        <taxon>Salmonella</taxon>
    </lineage>
</organism>
<dbReference type="Proteomes" id="UP000230639">
    <property type="component" value="Chromosome"/>
</dbReference>
<evidence type="ECO:0000313" key="2">
    <source>
        <dbReference type="Proteomes" id="UP000230639"/>
    </source>
</evidence>
<name>A0A2I5HFC7_SALDZ</name>
<gene>
    <name evidence="1" type="ORF">CNQ75_06685</name>
</gene>
<accession>A0A2I5HFC7</accession>
<dbReference type="RefSeq" id="WP_100212349.1">
    <property type="nucleotide sequence ID" value="NZ_CP023345.1"/>
</dbReference>
<reference evidence="1 2" key="1">
    <citation type="submission" date="2017-09" db="EMBL/GenBank/DDBJ databases">
        <title>Complete genome of Salmonella enterica subsp. diarizonae isolated from stool of a patient with bacterial enteropathy.</title>
        <authorList>
            <person name="Zhou J."/>
            <person name="Chen Q."/>
            <person name="Guo L."/>
            <person name="Fan J."/>
        </authorList>
    </citation>
    <scope>NUCLEOTIDE SEQUENCE [LARGE SCALE GENOMIC DNA]</scope>
    <source>
        <strain evidence="1 2">HZS154</strain>
    </source>
</reference>
<dbReference type="AlphaFoldDB" id="A0A2I5HFC7"/>
<protein>
    <submittedName>
        <fullName evidence="1">Uncharacterized protein</fullName>
    </submittedName>
</protein>
<sequence>MSNFFLAMTPEQWEKLKASPQNFPIVDDFFPSQPEPGDMLLIRQQLRRTSYDTETIIDLGQCVIAQAEPVTRVPHRYRLKVTLNMTPEQVKRRYGCPFTPLTDMLRKRREEKERIDLEKARQRLGKKADIMRLYLNSSKNTGELSEKSVHPTK</sequence>
<dbReference type="EMBL" id="CP023345">
    <property type="protein sequence ID" value="ATW54239.1"/>
    <property type="molecule type" value="Genomic_DNA"/>
</dbReference>
<evidence type="ECO:0000313" key="1">
    <source>
        <dbReference type="EMBL" id="ATW54239.1"/>
    </source>
</evidence>
<proteinExistence type="predicted"/>